<organism evidence="11 12">
    <name type="scientific">Vicia faba</name>
    <name type="common">Broad bean</name>
    <name type="synonym">Faba vulgaris</name>
    <dbReference type="NCBI Taxonomy" id="3906"/>
    <lineage>
        <taxon>Eukaryota</taxon>
        <taxon>Viridiplantae</taxon>
        <taxon>Streptophyta</taxon>
        <taxon>Embryophyta</taxon>
        <taxon>Tracheophyta</taxon>
        <taxon>Spermatophyta</taxon>
        <taxon>Magnoliopsida</taxon>
        <taxon>eudicotyledons</taxon>
        <taxon>Gunneridae</taxon>
        <taxon>Pentapetalae</taxon>
        <taxon>rosids</taxon>
        <taxon>fabids</taxon>
        <taxon>Fabales</taxon>
        <taxon>Fabaceae</taxon>
        <taxon>Papilionoideae</taxon>
        <taxon>50 kb inversion clade</taxon>
        <taxon>NPAAA clade</taxon>
        <taxon>Hologalegina</taxon>
        <taxon>IRL clade</taxon>
        <taxon>Fabeae</taxon>
        <taxon>Vicia</taxon>
    </lineage>
</organism>
<evidence type="ECO:0000256" key="7">
    <source>
        <dbReference type="ARBA" id="ARBA00022833"/>
    </source>
</evidence>
<keyword evidence="12" id="KW-1185">Reference proteome</keyword>
<dbReference type="AlphaFoldDB" id="A0AAV1A7J3"/>
<evidence type="ECO:0000256" key="1">
    <source>
        <dbReference type="ARBA" id="ARBA00000900"/>
    </source>
</evidence>
<dbReference type="InterPro" id="IPR013083">
    <property type="entry name" value="Znf_RING/FYVE/PHD"/>
</dbReference>
<feature type="compositionally biased region" description="Low complexity" evidence="9">
    <location>
        <begin position="183"/>
        <end position="193"/>
    </location>
</feature>
<dbReference type="PROSITE" id="PS50089">
    <property type="entry name" value="ZF_RING_2"/>
    <property type="match status" value="1"/>
</dbReference>
<keyword evidence="3" id="KW-0808">Transferase</keyword>
<keyword evidence="4" id="KW-0479">Metal-binding</keyword>
<dbReference type="Pfam" id="PF14369">
    <property type="entry name" value="Zn_ribbon_19"/>
    <property type="match status" value="1"/>
</dbReference>
<dbReference type="PANTHER" id="PTHR15710:SF34">
    <property type="entry name" value="E3 UBIQUITIN-PROTEIN LIGASE RHC1A-RELATED"/>
    <property type="match status" value="1"/>
</dbReference>
<dbReference type="Pfam" id="PF13639">
    <property type="entry name" value="zf-RING_2"/>
    <property type="match status" value="1"/>
</dbReference>
<feature type="region of interest" description="Disordered" evidence="9">
    <location>
        <begin position="177"/>
        <end position="220"/>
    </location>
</feature>
<evidence type="ECO:0000256" key="4">
    <source>
        <dbReference type="ARBA" id="ARBA00022723"/>
    </source>
</evidence>
<accession>A0AAV1A7J3</accession>
<dbReference type="GO" id="GO:0016567">
    <property type="term" value="P:protein ubiquitination"/>
    <property type="evidence" value="ECO:0007669"/>
    <property type="project" value="TreeGrafter"/>
</dbReference>
<dbReference type="GO" id="GO:0008270">
    <property type="term" value="F:zinc ion binding"/>
    <property type="evidence" value="ECO:0007669"/>
    <property type="project" value="UniProtKB-KW"/>
</dbReference>
<reference evidence="11 12" key="1">
    <citation type="submission" date="2023-01" db="EMBL/GenBank/DDBJ databases">
        <authorList>
            <person name="Kreplak J."/>
        </authorList>
    </citation>
    <scope>NUCLEOTIDE SEQUENCE [LARGE SCALE GENOMIC DNA]</scope>
</reference>
<dbReference type="FunFam" id="3.30.40.10:FF:000022">
    <property type="entry name" value="E3 ubiquitin-protein ligase RING1-like"/>
    <property type="match status" value="1"/>
</dbReference>
<dbReference type="GO" id="GO:0005737">
    <property type="term" value="C:cytoplasm"/>
    <property type="evidence" value="ECO:0007669"/>
    <property type="project" value="TreeGrafter"/>
</dbReference>
<dbReference type="PANTHER" id="PTHR15710">
    <property type="entry name" value="E3 UBIQUITIN-PROTEIN LIGASE PRAJA"/>
    <property type="match status" value="1"/>
</dbReference>
<sequence>MSSSRDTHWCYNCMKSVRLGRRRAVCSGCDGGFVQDLDDMVHGSPPDFHGVDSDEEFGQRFSRQGGIEALLNGTPGVGVTRDNSGDYFIGPGVTELFEQLSANDQRGPPPASRSSIAAIPTVKIASKHLQSDPSCPVCQDDFELGSDAKQMPCKHMFHPDCIVPWLVQHNTCPVCRQELPPQGSSGNRSSSRSSGRRRNPFSFLWPFGSSNSRSNDRAME</sequence>
<comment type="catalytic activity">
    <reaction evidence="1">
        <text>S-ubiquitinyl-[E2 ubiquitin-conjugating enzyme]-L-cysteine + [acceptor protein]-L-lysine = [E2 ubiquitin-conjugating enzyme]-L-cysteine + N(6)-ubiquitinyl-[acceptor protein]-L-lysine.</text>
        <dbReference type="EC" id="2.3.2.27"/>
    </reaction>
</comment>
<dbReference type="EC" id="2.3.2.27" evidence="2"/>
<gene>
    <name evidence="11" type="ORF">VFH_III227480</name>
</gene>
<evidence type="ECO:0000256" key="2">
    <source>
        <dbReference type="ARBA" id="ARBA00012483"/>
    </source>
</evidence>
<keyword evidence="7" id="KW-0862">Zinc</keyword>
<dbReference type="InterPro" id="IPR039525">
    <property type="entry name" value="RNF126-like_zinc-ribbon"/>
</dbReference>
<dbReference type="EMBL" id="OX451738">
    <property type="protein sequence ID" value="CAI8606376.1"/>
    <property type="molecule type" value="Genomic_DNA"/>
</dbReference>
<evidence type="ECO:0000256" key="9">
    <source>
        <dbReference type="SAM" id="MobiDB-lite"/>
    </source>
</evidence>
<feature type="domain" description="RING-type" evidence="10">
    <location>
        <begin position="135"/>
        <end position="176"/>
    </location>
</feature>
<name>A0AAV1A7J3_VICFA</name>
<dbReference type="Proteomes" id="UP001157006">
    <property type="component" value="Chromosome 3"/>
</dbReference>
<protein>
    <recommendedName>
        <fullName evidence="2">RING-type E3 ubiquitin transferase</fullName>
        <ecNumber evidence="2">2.3.2.27</ecNumber>
    </recommendedName>
</protein>
<keyword evidence="5 8" id="KW-0863">Zinc-finger</keyword>
<evidence type="ECO:0000256" key="5">
    <source>
        <dbReference type="ARBA" id="ARBA00022771"/>
    </source>
</evidence>
<dbReference type="Gene3D" id="3.30.40.10">
    <property type="entry name" value="Zinc/RING finger domain, C3HC4 (zinc finger)"/>
    <property type="match status" value="1"/>
</dbReference>
<dbReference type="InterPro" id="IPR001841">
    <property type="entry name" value="Znf_RING"/>
</dbReference>
<proteinExistence type="predicted"/>
<evidence type="ECO:0000313" key="11">
    <source>
        <dbReference type="EMBL" id="CAI8606376.1"/>
    </source>
</evidence>
<dbReference type="SUPFAM" id="SSF57850">
    <property type="entry name" value="RING/U-box"/>
    <property type="match status" value="1"/>
</dbReference>
<evidence type="ECO:0000313" key="12">
    <source>
        <dbReference type="Proteomes" id="UP001157006"/>
    </source>
</evidence>
<dbReference type="CDD" id="cd16667">
    <property type="entry name" value="RING-H2_RNF126-like"/>
    <property type="match status" value="1"/>
</dbReference>
<dbReference type="GO" id="GO:0061630">
    <property type="term" value="F:ubiquitin protein ligase activity"/>
    <property type="evidence" value="ECO:0007669"/>
    <property type="project" value="UniProtKB-EC"/>
</dbReference>
<evidence type="ECO:0000256" key="3">
    <source>
        <dbReference type="ARBA" id="ARBA00022679"/>
    </source>
</evidence>
<evidence type="ECO:0000256" key="6">
    <source>
        <dbReference type="ARBA" id="ARBA00022786"/>
    </source>
</evidence>
<evidence type="ECO:0000259" key="10">
    <source>
        <dbReference type="PROSITE" id="PS50089"/>
    </source>
</evidence>
<dbReference type="SMART" id="SM00184">
    <property type="entry name" value="RING"/>
    <property type="match status" value="1"/>
</dbReference>
<evidence type="ECO:0000256" key="8">
    <source>
        <dbReference type="PROSITE-ProRule" id="PRU00175"/>
    </source>
</evidence>
<keyword evidence="6" id="KW-0833">Ubl conjugation pathway</keyword>